<dbReference type="Pfam" id="PF00890">
    <property type="entry name" value="FAD_binding_2"/>
    <property type="match status" value="1"/>
</dbReference>
<dbReference type="Gene3D" id="3.90.700.10">
    <property type="entry name" value="Succinate dehydrogenase/fumarate reductase flavoprotein, catalytic domain"/>
    <property type="match status" value="1"/>
</dbReference>
<dbReference type="PANTHER" id="PTHR43400">
    <property type="entry name" value="FUMARATE REDUCTASE"/>
    <property type="match status" value="1"/>
</dbReference>
<sequence>MTAVWGVPVLTPPTARYDGHPSGRMGNVEMTLPGSLTVDATGRRFVNEALNYHDLNRAFGAIGSSAFLVFDRAYLDRYPVAGATSPQPWMIQADSLGELARAAGIGPALVATVEEFNAGARRGEDPVFGRGRSPQDRHLGDPAITPNPCLAPVERPPFFAVPVHAGVLGTAGGLATDADGRVVDHDGLPIPGLYAAGNCAATLFRDTYPGGGATLGSAVVRAYRAGRHLARHPGELARSVDGQVASGG</sequence>
<evidence type="ECO:0000313" key="7">
    <source>
        <dbReference type="EMBL" id="MDQ0376731.1"/>
    </source>
</evidence>
<dbReference type="InterPro" id="IPR036188">
    <property type="entry name" value="FAD/NAD-bd_sf"/>
</dbReference>
<name>A0ABU0ENZ4_9PSEU</name>
<keyword evidence="8" id="KW-1185">Reference proteome</keyword>
<keyword evidence="3" id="KW-0274">FAD</keyword>
<dbReference type="InterPro" id="IPR050315">
    <property type="entry name" value="FAD-oxidoreductase_2"/>
</dbReference>
<accession>A0ABU0ENZ4</accession>
<dbReference type="InterPro" id="IPR003953">
    <property type="entry name" value="FAD-dep_OxRdtase_2_FAD-bd"/>
</dbReference>
<feature type="compositionally biased region" description="Basic and acidic residues" evidence="5">
    <location>
        <begin position="122"/>
        <end position="140"/>
    </location>
</feature>
<proteinExistence type="predicted"/>
<dbReference type="Proteomes" id="UP001229651">
    <property type="component" value="Unassembled WGS sequence"/>
</dbReference>
<evidence type="ECO:0000256" key="2">
    <source>
        <dbReference type="ARBA" id="ARBA00022630"/>
    </source>
</evidence>
<dbReference type="PANTHER" id="PTHR43400:SF10">
    <property type="entry name" value="3-OXOSTEROID 1-DEHYDROGENASE"/>
    <property type="match status" value="1"/>
</dbReference>
<dbReference type="SUPFAM" id="SSF56425">
    <property type="entry name" value="Succinate dehydrogenase/fumarate reductase flavoprotein, catalytic domain"/>
    <property type="match status" value="1"/>
</dbReference>
<evidence type="ECO:0000256" key="4">
    <source>
        <dbReference type="ARBA" id="ARBA00023002"/>
    </source>
</evidence>
<organism evidence="7 8">
    <name type="scientific">Amycolatopsis thermophila</name>
    <dbReference type="NCBI Taxonomy" id="206084"/>
    <lineage>
        <taxon>Bacteria</taxon>
        <taxon>Bacillati</taxon>
        <taxon>Actinomycetota</taxon>
        <taxon>Actinomycetes</taxon>
        <taxon>Pseudonocardiales</taxon>
        <taxon>Pseudonocardiaceae</taxon>
        <taxon>Amycolatopsis</taxon>
    </lineage>
</organism>
<evidence type="ECO:0000256" key="5">
    <source>
        <dbReference type="SAM" id="MobiDB-lite"/>
    </source>
</evidence>
<evidence type="ECO:0000256" key="1">
    <source>
        <dbReference type="ARBA" id="ARBA00001974"/>
    </source>
</evidence>
<feature type="domain" description="FAD-dependent oxidoreductase 2 FAD-binding" evidence="6">
    <location>
        <begin position="13"/>
        <end position="215"/>
    </location>
</feature>
<dbReference type="Gene3D" id="3.50.50.60">
    <property type="entry name" value="FAD/NAD(P)-binding domain"/>
    <property type="match status" value="1"/>
</dbReference>
<dbReference type="SUPFAM" id="SSF51905">
    <property type="entry name" value="FAD/NAD(P)-binding domain"/>
    <property type="match status" value="1"/>
</dbReference>
<evidence type="ECO:0000313" key="8">
    <source>
        <dbReference type="Proteomes" id="UP001229651"/>
    </source>
</evidence>
<comment type="cofactor">
    <cofactor evidence="1">
        <name>FAD</name>
        <dbReference type="ChEBI" id="CHEBI:57692"/>
    </cofactor>
</comment>
<dbReference type="InterPro" id="IPR027477">
    <property type="entry name" value="Succ_DH/fumarate_Rdtase_cat_sf"/>
</dbReference>
<evidence type="ECO:0000256" key="3">
    <source>
        <dbReference type="ARBA" id="ARBA00022827"/>
    </source>
</evidence>
<evidence type="ECO:0000259" key="6">
    <source>
        <dbReference type="Pfam" id="PF00890"/>
    </source>
</evidence>
<gene>
    <name evidence="7" type="ORF">FB470_000725</name>
</gene>
<feature type="region of interest" description="Disordered" evidence="5">
    <location>
        <begin position="122"/>
        <end position="143"/>
    </location>
</feature>
<protein>
    <recommendedName>
        <fullName evidence="6">FAD-dependent oxidoreductase 2 FAD-binding domain-containing protein</fullName>
    </recommendedName>
</protein>
<dbReference type="EMBL" id="JAUSUT010000001">
    <property type="protein sequence ID" value="MDQ0376731.1"/>
    <property type="molecule type" value="Genomic_DNA"/>
</dbReference>
<comment type="caution">
    <text evidence="7">The sequence shown here is derived from an EMBL/GenBank/DDBJ whole genome shotgun (WGS) entry which is preliminary data.</text>
</comment>
<keyword evidence="2" id="KW-0285">Flavoprotein</keyword>
<reference evidence="7 8" key="1">
    <citation type="submission" date="2023-07" db="EMBL/GenBank/DDBJ databases">
        <title>Sequencing the genomes of 1000 actinobacteria strains.</title>
        <authorList>
            <person name="Klenk H.-P."/>
        </authorList>
    </citation>
    <scope>NUCLEOTIDE SEQUENCE [LARGE SCALE GENOMIC DNA]</scope>
    <source>
        <strain evidence="7 8">DSM 45805</strain>
    </source>
</reference>
<keyword evidence="4" id="KW-0560">Oxidoreductase</keyword>